<dbReference type="Pfam" id="PF05193">
    <property type="entry name" value="Peptidase_M16_C"/>
    <property type="match status" value="2"/>
</dbReference>
<dbReference type="InterPro" id="IPR007863">
    <property type="entry name" value="Peptidase_M16_C"/>
</dbReference>
<dbReference type="InterPro" id="IPR011249">
    <property type="entry name" value="Metalloenz_LuxS/M16"/>
</dbReference>
<feature type="domain" description="Peptidase M16 C-terminal" evidence="2">
    <location>
        <begin position="639"/>
        <end position="709"/>
    </location>
</feature>
<reference evidence="3 4" key="1">
    <citation type="submission" date="2019-07" db="EMBL/GenBank/DDBJ databases">
        <title>Genomes of Cafeteria roenbergensis.</title>
        <authorList>
            <person name="Fischer M.G."/>
            <person name="Hackl T."/>
            <person name="Roman M."/>
        </authorList>
    </citation>
    <scope>NUCLEOTIDE SEQUENCE [LARGE SCALE GENOMIC DNA]</scope>
    <source>
        <strain evidence="3 4">BVI</strain>
    </source>
</reference>
<evidence type="ECO:0000259" key="2">
    <source>
        <dbReference type="Pfam" id="PF05193"/>
    </source>
</evidence>
<dbReference type="PANTHER" id="PTHR43690">
    <property type="entry name" value="NARDILYSIN"/>
    <property type="match status" value="1"/>
</dbReference>
<name>A0A5A8CYE4_CAFRO</name>
<protein>
    <recommendedName>
        <fullName evidence="2">Peptidase M16 C-terminal domain-containing protein</fullName>
    </recommendedName>
</protein>
<organism evidence="3 4">
    <name type="scientific">Cafeteria roenbergensis</name>
    <name type="common">Marine flagellate</name>
    <dbReference type="NCBI Taxonomy" id="33653"/>
    <lineage>
        <taxon>Eukaryota</taxon>
        <taxon>Sar</taxon>
        <taxon>Stramenopiles</taxon>
        <taxon>Bigyra</taxon>
        <taxon>Opalozoa</taxon>
        <taxon>Bicosoecida</taxon>
        <taxon>Cafeteriaceae</taxon>
        <taxon>Cafeteria</taxon>
    </lineage>
</organism>
<comment type="caution">
    <text evidence="3">The sequence shown here is derived from an EMBL/GenBank/DDBJ whole genome shotgun (WGS) entry which is preliminary data.</text>
</comment>
<dbReference type="AlphaFoldDB" id="A0A5A8CYE4"/>
<proteinExistence type="predicted"/>
<keyword evidence="4" id="KW-1185">Reference proteome</keyword>
<evidence type="ECO:0000313" key="4">
    <source>
        <dbReference type="Proteomes" id="UP000323011"/>
    </source>
</evidence>
<accession>A0A5A8CYE4</accession>
<dbReference type="Proteomes" id="UP000323011">
    <property type="component" value="Unassembled WGS sequence"/>
</dbReference>
<dbReference type="PANTHER" id="PTHR43690:SF33">
    <property type="entry name" value="STROMAL PROCESSING PEPTIDASE, CHLOROPLASTIC"/>
    <property type="match status" value="1"/>
</dbReference>
<dbReference type="EMBL" id="VLTN01000001">
    <property type="protein sequence ID" value="KAA0157544.1"/>
    <property type="molecule type" value="Genomic_DNA"/>
</dbReference>
<dbReference type="GO" id="GO:0046872">
    <property type="term" value="F:metal ion binding"/>
    <property type="evidence" value="ECO:0007669"/>
    <property type="project" value="InterPro"/>
</dbReference>
<dbReference type="Gene3D" id="3.30.830.10">
    <property type="entry name" value="Metalloenzyme, LuxS/M16 peptidase-like"/>
    <property type="match status" value="3"/>
</dbReference>
<evidence type="ECO:0000313" key="3">
    <source>
        <dbReference type="EMBL" id="KAA0157544.1"/>
    </source>
</evidence>
<feature type="domain" description="Peptidase M16 C-terminal" evidence="2">
    <location>
        <begin position="86"/>
        <end position="143"/>
    </location>
</feature>
<feature type="region of interest" description="Disordered" evidence="1">
    <location>
        <begin position="466"/>
        <end position="524"/>
    </location>
</feature>
<evidence type="ECO:0000256" key="1">
    <source>
        <dbReference type="SAM" id="MobiDB-lite"/>
    </source>
</evidence>
<dbReference type="InterPro" id="IPR050626">
    <property type="entry name" value="Peptidase_M16"/>
</dbReference>
<dbReference type="SUPFAM" id="SSF63411">
    <property type="entry name" value="LuxS/MPP-like metallohydrolase"/>
    <property type="match status" value="3"/>
</dbReference>
<sequence>MHRALRVLKEIVLEPLLSEEGERGDDGGPGSVSQGIETERAAVLSEAAMRNSVEWRIQQAATGLAHSETMLPRRFPIGVEAQIRGWTARNLREFHSKWYRPEHLTVRVVGDVCRESVLQAIVQVFGTRPRSALGKVDPKHIPGLADVVDRVDAAQQDEDDAGEVMSGIEESVATMSAISTLLSGLAARATGRRARLLEFADAADEEDQSASADTAEWDIPITCLEVLQALAAGLESVAAMSDQAMPDALLTDEALDAGAADFGAAMAKALRLEGDGGGPVVPSFPPAWLDMSSAVGTRLFGGKRAGEGAASLPLPPATSPIPEASHRVLNHSGGYALQRLSNGITVVMRPSKLQPNCCSVVASVQGGSSVEGPDGWQVRASESLPSGHWRPSRGSSELAMRVLSASGGCGLERKDVISACQAWGLSTSAWVSEESWHFAVTMDSAAMSGGSSSGTPWGSLLSLVQEASTADDSATHGEASPTPAPSSPSSLGCASAPLGASDRQAAVRTDASPTGETGAGSGPVARSSLQRALEVIAFSLNHTRPELAALVRERREVVLELRRGAMDVDRAAFFSLMSSALLDDDRLVSATARHAASVSMRDVAAAISRSWDPRAVTITLAGDFDLEQAESACVRFLGLYRRLREELGLVYAVGAAPTTLVAYRGDGFMTVSLTPRPEHAAAALGATLEVLCDLASGRRPLSESEVAEVMEPQRHGLRSRAATDGYWLASAGGWVERGVPLLPSAAADALAATAALDAATIDAELRRQLCSASNAAPGQAGRASAAQAGAEPAAASPALTIHAAVSYAGAPDTQDPTELWGATVDGARAWLDEHGSRDGASAWTQGHPRAMGTAMALVAAGIAVWSSLP</sequence>
<gene>
    <name evidence="3" type="ORF">FNF29_00120</name>
</gene>